<feature type="transmembrane region" description="Helical" evidence="1">
    <location>
        <begin position="96"/>
        <end position="114"/>
    </location>
</feature>
<dbReference type="EMBL" id="CP078065">
    <property type="protein sequence ID" value="UVE52315.1"/>
    <property type="molecule type" value="Genomic_DNA"/>
</dbReference>
<keyword evidence="1" id="KW-1133">Transmembrane helix</keyword>
<keyword evidence="1" id="KW-0812">Transmembrane</keyword>
<keyword evidence="1" id="KW-0472">Membrane</keyword>
<keyword evidence="2" id="KW-0614">Plasmid</keyword>
<feature type="transmembrane region" description="Helical" evidence="1">
    <location>
        <begin position="63"/>
        <end position="84"/>
    </location>
</feature>
<evidence type="ECO:0000256" key="1">
    <source>
        <dbReference type="SAM" id="Phobius"/>
    </source>
</evidence>
<evidence type="ECO:0000313" key="3">
    <source>
        <dbReference type="Proteomes" id="UP001058330"/>
    </source>
</evidence>
<name>A0ABY5RJV1_HALLR</name>
<evidence type="ECO:0008006" key="4">
    <source>
        <dbReference type="Google" id="ProtNLM"/>
    </source>
</evidence>
<evidence type="ECO:0000313" key="2">
    <source>
        <dbReference type="EMBL" id="UVE52315.1"/>
    </source>
</evidence>
<feature type="transmembrane region" description="Helical" evidence="1">
    <location>
        <begin position="7"/>
        <end position="28"/>
    </location>
</feature>
<feature type="transmembrane region" description="Helical" evidence="1">
    <location>
        <begin position="34"/>
        <end position="51"/>
    </location>
</feature>
<accession>A0ABY5RJV1</accession>
<dbReference type="GeneID" id="74530949"/>
<organism evidence="2 3">
    <name type="scientific">Haloferax larsenii</name>
    <dbReference type="NCBI Taxonomy" id="302484"/>
    <lineage>
        <taxon>Archaea</taxon>
        <taxon>Methanobacteriati</taxon>
        <taxon>Methanobacteriota</taxon>
        <taxon>Stenosarchaea group</taxon>
        <taxon>Halobacteria</taxon>
        <taxon>Halobacteriales</taxon>
        <taxon>Haloferacaceae</taxon>
        <taxon>Haloferax</taxon>
    </lineage>
</organism>
<gene>
    <name evidence="2" type="ORF">KU306_18485</name>
</gene>
<geneLocation type="plasmid" evidence="2 3">
    <name>pHl5678-2</name>
</geneLocation>
<protein>
    <recommendedName>
        <fullName evidence="4">SPW repeat-containing protein</fullName>
    </recommendedName>
</protein>
<dbReference type="RefSeq" id="WP_082229594.1">
    <property type="nucleotide sequence ID" value="NZ_CP078065.1"/>
</dbReference>
<proteinExistence type="predicted"/>
<dbReference type="Proteomes" id="UP001058330">
    <property type="component" value="Plasmid pHl5678-2"/>
</dbReference>
<keyword evidence="3" id="KW-1185">Reference proteome</keyword>
<reference evidence="2" key="1">
    <citation type="submission" date="2021-07" db="EMBL/GenBank/DDBJ databases">
        <title>Studies on halocins as antimicrobial molecules from haloarchaea.</title>
        <authorList>
            <person name="Kumar S."/>
            <person name="Khare S.K."/>
        </authorList>
    </citation>
    <scope>NUCLEOTIDE SEQUENCE</scope>
    <source>
        <strain evidence="2">NCIM 5678</strain>
        <plasmid evidence="2">pHl5678-2</plasmid>
    </source>
</reference>
<sequence>MIALPSIRLTVTAFVYSTAISLGAGILVVNPARYLLIVPLLTSIVLLGHAIKTANLDELGYATMWLWAGVLALVIVGAVTETVLQADVSPLAEIPVARVLGTFSLITILIAAYIRGIQRAPTEGRQNSTIT</sequence>